<reference evidence="1" key="1">
    <citation type="submission" date="2019-10" db="EMBL/GenBank/DDBJ databases">
        <authorList>
            <consortium name="DOE Joint Genome Institute"/>
            <person name="Kuo A."/>
            <person name="Miyauchi S."/>
            <person name="Kiss E."/>
            <person name="Drula E."/>
            <person name="Kohler A."/>
            <person name="Sanchez-Garcia M."/>
            <person name="Andreopoulos B."/>
            <person name="Barry K.W."/>
            <person name="Bonito G."/>
            <person name="Buee M."/>
            <person name="Carver A."/>
            <person name="Chen C."/>
            <person name="Cichocki N."/>
            <person name="Clum A."/>
            <person name="Culley D."/>
            <person name="Crous P.W."/>
            <person name="Fauchery L."/>
            <person name="Girlanda M."/>
            <person name="Hayes R."/>
            <person name="Keri Z."/>
            <person name="Labutti K."/>
            <person name="Lipzen A."/>
            <person name="Lombard V."/>
            <person name="Magnuson J."/>
            <person name="Maillard F."/>
            <person name="Morin E."/>
            <person name="Murat C."/>
            <person name="Nolan M."/>
            <person name="Ohm R."/>
            <person name="Pangilinan J."/>
            <person name="Pereira M."/>
            <person name="Perotto S."/>
            <person name="Peter M."/>
            <person name="Riley R."/>
            <person name="Sitrit Y."/>
            <person name="Stielow B."/>
            <person name="Szollosi G."/>
            <person name="Zifcakova L."/>
            <person name="Stursova M."/>
            <person name="Spatafora J.W."/>
            <person name="Tedersoo L."/>
            <person name="Vaario L.-M."/>
            <person name="Yamada A."/>
            <person name="Yan M."/>
            <person name="Wang P."/>
            <person name="Xu J."/>
            <person name="Bruns T."/>
            <person name="Baldrian P."/>
            <person name="Vilgalys R."/>
            <person name="Henrissat B."/>
            <person name="Grigoriev I.V."/>
            <person name="Hibbett D."/>
            <person name="Nagy L.G."/>
            <person name="Martin F.M."/>
        </authorList>
    </citation>
    <scope>NUCLEOTIDE SEQUENCE</scope>
    <source>
        <strain evidence="1">P2</strain>
    </source>
</reference>
<evidence type="ECO:0000313" key="1">
    <source>
        <dbReference type="EMBL" id="KAF9653916.1"/>
    </source>
</evidence>
<proteinExistence type="predicted"/>
<accession>A0ACB6ZW86</accession>
<sequence length="464" mass="50681">MNYVDAIDLSGTNTPPVNAEDPPAQTLNEEVNQVIGQLSSFWGGFRKQSQIAFQSARKDFGEVVQQAQKELTKLTAEPSSSSTADAPQPEASTSSIHTTTQDEEPREEDSEEGESESDNESTSSTIAPATSTNAGFSAQSIFTRLQSSIPPNLVSTVQSNIHIPPSIRHAASGSVDFSQLKNTLTTEFTRVQDITRAQAEEYVHKSEELLREAGEFLKDAVKVVPPESQGESVGVMWDGSDVWMLPAMGASIASERTLGASTSGTEPSSMEGTRAVATRAEELLRRLRRDDTVIKADPEGEEMVKTLYDGWISDHVEPAGGIEGEEWLERRKLALDAEGVSGLKDSVVPSSMTEEVFWIRYFFRLYQIEREAERRKALLQGTSDSEDIFSWEDDDEEPSSAPVQSIPSLQNPTITHSPRESSEESYDVVSGRNSGENVKKDAKSTPTSDNEAGEDSDSGGSDWE</sequence>
<reference evidence="1" key="2">
    <citation type="journal article" date="2020" name="Nat. Commun.">
        <title>Large-scale genome sequencing of mycorrhizal fungi provides insights into the early evolution of symbiotic traits.</title>
        <authorList>
            <person name="Miyauchi S."/>
            <person name="Kiss E."/>
            <person name="Kuo A."/>
            <person name="Drula E."/>
            <person name="Kohler A."/>
            <person name="Sanchez-Garcia M."/>
            <person name="Morin E."/>
            <person name="Andreopoulos B."/>
            <person name="Barry K.W."/>
            <person name="Bonito G."/>
            <person name="Buee M."/>
            <person name="Carver A."/>
            <person name="Chen C."/>
            <person name="Cichocki N."/>
            <person name="Clum A."/>
            <person name="Culley D."/>
            <person name="Crous P.W."/>
            <person name="Fauchery L."/>
            <person name="Girlanda M."/>
            <person name="Hayes R.D."/>
            <person name="Keri Z."/>
            <person name="LaButti K."/>
            <person name="Lipzen A."/>
            <person name="Lombard V."/>
            <person name="Magnuson J."/>
            <person name="Maillard F."/>
            <person name="Murat C."/>
            <person name="Nolan M."/>
            <person name="Ohm R.A."/>
            <person name="Pangilinan J."/>
            <person name="Pereira M.F."/>
            <person name="Perotto S."/>
            <person name="Peter M."/>
            <person name="Pfister S."/>
            <person name="Riley R."/>
            <person name="Sitrit Y."/>
            <person name="Stielow J.B."/>
            <person name="Szollosi G."/>
            <person name="Zifcakova L."/>
            <person name="Stursova M."/>
            <person name="Spatafora J.W."/>
            <person name="Tedersoo L."/>
            <person name="Vaario L.M."/>
            <person name="Yamada A."/>
            <person name="Yan M."/>
            <person name="Wang P."/>
            <person name="Xu J."/>
            <person name="Bruns T."/>
            <person name="Baldrian P."/>
            <person name="Vilgalys R."/>
            <person name="Dunand C."/>
            <person name="Henrissat B."/>
            <person name="Grigoriev I.V."/>
            <person name="Hibbett D."/>
            <person name="Nagy L.G."/>
            <person name="Martin F.M."/>
        </authorList>
    </citation>
    <scope>NUCLEOTIDE SEQUENCE</scope>
    <source>
        <strain evidence="1">P2</strain>
    </source>
</reference>
<protein>
    <submittedName>
        <fullName evidence="1">Uncharacterized protein</fullName>
    </submittedName>
</protein>
<evidence type="ECO:0000313" key="2">
    <source>
        <dbReference type="Proteomes" id="UP000886501"/>
    </source>
</evidence>
<comment type="caution">
    <text evidence="1">The sequence shown here is derived from an EMBL/GenBank/DDBJ whole genome shotgun (WGS) entry which is preliminary data.</text>
</comment>
<name>A0ACB6ZW86_THEGA</name>
<dbReference type="EMBL" id="MU117962">
    <property type="protein sequence ID" value="KAF9653916.1"/>
    <property type="molecule type" value="Genomic_DNA"/>
</dbReference>
<gene>
    <name evidence="1" type="ORF">BDM02DRAFT_1114059</name>
</gene>
<organism evidence="1 2">
    <name type="scientific">Thelephora ganbajun</name>
    <name type="common">Ganba fungus</name>
    <dbReference type="NCBI Taxonomy" id="370292"/>
    <lineage>
        <taxon>Eukaryota</taxon>
        <taxon>Fungi</taxon>
        <taxon>Dikarya</taxon>
        <taxon>Basidiomycota</taxon>
        <taxon>Agaricomycotina</taxon>
        <taxon>Agaricomycetes</taxon>
        <taxon>Thelephorales</taxon>
        <taxon>Thelephoraceae</taxon>
        <taxon>Thelephora</taxon>
    </lineage>
</organism>
<keyword evidence="2" id="KW-1185">Reference proteome</keyword>
<dbReference type="Proteomes" id="UP000886501">
    <property type="component" value="Unassembled WGS sequence"/>
</dbReference>